<protein>
    <submittedName>
        <fullName evidence="2">Uncharacterized protein</fullName>
    </submittedName>
</protein>
<evidence type="ECO:0000313" key="2">
    <source>
        <dbReference type="EMBL" id="KAH7109154.1"/>
    </source>
</evidence>
<dbReference type="AlphaFoldDB" id="A0A9P9CYG5"/>
<organism evidence="2 3">
    <name type="scientific">Dactylonectria macrodidyma</name>
    <dbReference type="NCBI Taxonomy" id="307937"/>
    <lineage>
        <taxon>Eukaryota</taxon>
        <taxon>Fungi</taxon>
        <taxon>Dikarya</taxon>
        <taxon>Ascomycota</taxon>
        <taxon>Pezizomycotina</taxon>
        <taxon>Sordariomycetes</taxon>
        <taxon>Hypocreomycetidae</taxon>
        <taxon>Hypocreales</taxon>
        <taxon>Nectriaceae</taxon>
        <taxon>Dactylonectria</taxon>
    </lineage>
</organism>
<dbReference type="Proteomes" id="UP000738349">
    <property type="component" value="Unassembled WGS sequence"/>
</dbReference>
<dbReference type="EMBL" id="JAGMUV010000054">
    <property type="protein sequence ID" value="KAH7109154.1"/>
    <property type="molecule type" value="Genomic_DNA"/>
</dbReference>
<keyword evidence="1" id="KW-0812">Transmembrane</keyword>
<dbReference type="OrthoDB" id="5111587at2759"/>
<name>A0A9P9CYG5_9HYPO</name>
<accession>A0A9P9CYG5</accession>
<reference evidence="2" key="1">
    <citation type="journal article" date="2021" name="Nat. Commun.">
        <title>Genetic determinants of endophytism in the Arabidopsis root mycobiome.</title>
        <authorList>
            <person name="Mesny F."/>
            <person name="Miyauchi S."/>
            <person name="Thiergart T."/>
            <person name="Pickel B."/>
            <person name="Atanasova L."/>
            <person name="Karlsson M."/>
            <person name="Huettel B."/>
            <person name="Barry K.W."/>
            <person name="Haridas S."/>
            <person name="Chen C."/>
            <person name="Bauer D."/>
            <person name="Andreopoulos W."/>
            <person name="Pangilinan J."/>
            <person name="LaButti K."/>
            <person name="Riley R."/>
            <person name="Lipzen A."/>
            <person name="Clum A."/>
            <person name="Drula E."/>
            <person name="Henrissat B."/>
            <person name="Kohler A."/>
            <person name="Grigoriev I.V."/>
            <person name="Martin F.M."/>
            <person name="Hacquard S."/>
        </authorList>
    </citation>
    <scope>NUCLEOTIDE SEQUENCE</scope>
    <source>
        <strain evidence="2">MPI-CAGE-AT-0147</strain>
    </source>
</reference>
<sequence>MSTDTTASDEGVSPAPLEYIWLLLLGAEFIIALTFSLPWYLLWRLERERVGVHQDDLENARRPFSVENLDHAVPARPYNKWKTETKDAGGVH</sequence>
<comment type="caution">
    <text evidence="2">The sequence shown here is derived from an EMBL/GenBank/DDBJ whole genome shotgun (WGS) entry which is preliminary data.</text>
</comment>
<evidence type="ECO:0000313" key="3">
    <source>
        <dbReference type="Proteomes" id="UP000738349"/>
    </source>
</evidence>
<feature type="transmembrane region" description="Helical" evidence="1">
    <location>
        <begin position="20"/>
        <end position="42"/>
    </location>
</feature>
<keyword evidence="1" id="KW-1133">Transmembrane helix</keyword>
<gene>
    <name evidence="2" type="ORF">EDB81DRAFT_895358</name>
</gene>
<keyword evidence="3" id="KW-1185">Reference proteome</keyword>
<evidence type="ECO:0000256" key="1">
    <source>
        <dbReference type="SAM" id="Phobius"/>
    </source>
</evidence>
<proteinExistence type="predicted"/>
<keyword evidence="1" id="KW-0472">Membrane</keyword>